<feature type="coiled-coil region" evidence="1">
    <location>
        <begin position="209"/>
        <end position="277"/>
    </location>
</feature>
<evidence type="ECO:0000259" key="2">
    <source>
        <dbReference type="Pfam" id="PF01548"/>
    </source>
</evidence>
<evidence type="ECO:0000313" key="4">
    <source>
        <dbReference type="EMBL" id="UOQ95117.1"/>
    </source>
</evidence>
<dbReference type="PANTHER" id="PTHR33055:SF15">
    <property type="entry name" value="TRANSPOSASE-RELATED"/>
    <property type="match status" value="1"/>
</dbReference>
<dbReference type="InterPro" id="IPR003346">
    <property type="entry name" value="Transposase_20"/>
</dbReference>
<organism evidence="4 5">
    <name type="scientific">Halobacillus shinanisalinarum</name>
    <dbReference type="NCBI Taxonomy" id="2932258"/>
    <lineage>
        <taxon>Bacteria</taxon>
        <taxon>Bacillati</taxon>
        <taxon>Bacillota</taxon>
        <taxon>Bacilli</taxon>
        <taxon>Bacillales</taxon>
        <taxon>Bacillaceae</taxon>
        <taxon>Halobacillus</taxon>
    </lineage>
</organism>
<sequence>MDPVIGLDVAKGESQVQAFLQKKNPYKKSFKFEHNALGLCDFYRFYQEVEDVSGLPPVVIFKSTGHYHEPVLQFLEEHQITYFLINPVLSYESRKSSLRKVKTDAIDAFRLGELYYQNEDLEAFQKKSIRTMNLRHLTRQYESLTGMYVQAKLQFQTILDQVFPEYKKVFAALYSPTSLSTLRYYQTPEGVKKETVDQMAEVILRQGAKRSLKWALEKAQKLKDAAERDPFNHNVYSSNLVCLNLTIQLLLQYQEHLSQVKKEIDALAEEFEEYRIIRSIPGIGGKIAATIIAEIGEIDPFSHPKKLVAYAGIDPSIFESGKFKATINKITKRGSSRLRHVLYTAAQCGITNNRNPKLKAFYDKKREEGKPHKVAIIACANKLIHWIYALLKRKEAFKI</sequence>
<evidence type="ECO:0000256" key="1">
    <source>
        <dbReference type="SAM" id="Coils"/>
    </source>
</evidence>
<dbReference type="RefSeq" id="WP_244754970.1">
    <property type="nucleotide sequence ID" value="NZ_CP095074.1"/>
</dbReference>
<accession>A0ABY4H6A3</accession>
<feature type="domain" description="Transposase IS116/IS110/IS902 C-terminal" evidence="3">
    <location>
        <begin position="275"/>
        <end position="362"/>
    </location>
</feature>
<evidence type="ECO:0000259" key="3">
    <source>
        <dbReference type="Pfam" id="PF02371"/>
    </source>
</evidence>
<gene>
    <name evidence="4" type="ORF">MUO14_09395</name>
</gene>
<keyword evidence="1" id="KW-0175">Coiled coil</keyword>
<dbReference type="EMBL" id="CP095074">
    <property type="protein sequence ID" value="UOQ95117.1"/>
    <property type="molecule type" value="Genomic_DNA"/>
</dbReference>
<dbReference type="Pfam" id="PF01548">
    <property type="entry name" value="DEDD_Tnp_IS110"/>
    <property type="match status" value="1"/>
</dbReference>
<feature type="domain" description="Transposase IS110-like N-terminal" evidence="2">
    <location>
        <begin position="5"/>
        <end position="164"/>
    </location>
</feature>
<reference evidence="4 5" key="1">
    <citation type="submission" date="2022-04" db="EMBL/GenBank/DDBJ databases">
        <title>Halobacillus sp. isolated from saltern.</title>
        <authorList>
            <person name="Won M."/>
            <person name="Lee C.-M."/>
            <person name="Woen H.-Y."/>
            <person name="Kwon S.-W."/>
        </authorList>
    </citation>
    <scope>NUCLEOTIDE SEQUENCE [LARGE SCALE GENOMIC DNA]</scope>
    <source>
        <strain evidence="4 5">SSTM10-2</strain>
    </source>
</reference>
<protein>
    <submittedName>
        <fullName evidence="4">IS110 family transposase</fullName>
    </submittedName>
</protein>
<keyword evidence="5" id="KW-1185">Reference proteome</keyword>
<dbReference type="NCBIfam" id="NF033542">
    <property type="entry name" value="transpos_IS110"/>
    <property type="match status" value="1"/>
</dbReference>
<dbReference type="PANTHER" id="PTHR33055">
    <property type="entry name" value="TRANSPOSASE FOR INSERTION SEQUENCE ELEMENT IS1111A"/>
    <property type="match status" value="1"/>
</dbReference>
<dbReference type="InterPro" id="IPR047650">
    <property type="entry name" value="Transpos_IS110"/>
</dbReference>
<evidence type="ECO:0000313" key="5">
    <source>
        <dbReference type="Proteomes" id="UP000831880"/>
    </source>
</evidence>
<dbReference type="Pfam" id="PF02371">
    <property type="entry name" value="Transposase_20"/>
    <property type="match status" value="1"/>
</dbReference>
<dbReference type="Proteomes" id="UP000831880">
    <property type="component" value="Chromosome"/>
</dbReference>
<dbReference type="InterPro" id="IPR002525">
    <property type="entry name" value="Transp_IS110-like_N"/>
</dbReference>
<proteinExistence type="predicted"/>
<name>A0ABY4H6A3_9BACI</name>